<evidence type="ECO:0000259" key="2">
    <source>
        <dbReference type="Pfam" id="PF02541"/>
    </source>
</evidence>
<dbReference type="SUPFAM" id="SSF109604">
    <property type="entry name" value="HD-domain/PDEase-like"/>
    <property type="match status" value="1"/>
</dbReference>
<dbReference type="PANTHER" id="PTHR30005">
    <property type="entry name" value="EXOPOLYPHOSPHATASE"/>
    <property type="match status" value="1"/>
</dbReference>
<organism evidence="4 5">
    <name type="scientific">Fundicoccus ignavus</name>
    <dbReference type="NCBI Taxonomy" id="2664442"/>
    <lineage>
        <taxon>Bacteria</taxon>
        <taxon>Bacillati</taxon>
        <taxon>Bacillota</taxon>
        <taxon>Bacilli</taxon>
        <taxon>Lactobacillales</taxon>
        <taxon>Aerococcaceae</taxon>
        <taxon>Fundicoccus</taxon>
    </lineage>
</organism>
<name>A0A6I2GG58_9LACT</name>
<reference evidence="4 5" key="1">
    <citation type="submission" date="2019-11" db="EMBL/GenBank/DDBJ databases">
        <title>Characterisation of Fundicoccus ignavus gen. nov. sp. nov., a novel genus of the family Aerococcaceae isolated from bulk tank milk.</title>
        <authorList>
            <person name="Siebert A."/>
            <person name="Huptas C."/>
            <person name="Wenning M."/>
            <person name="Scherer S."/>
            <person name="Doll E.V."/>
        </authorList>
    </citation>
    <scope>NUCLEOTIDE SEQUENCE [LARGE SCALE GENOMIC DNA]</scope>
    <source>
        <strain evidence="4 5">WS4759</strain>
    </source>
</reference>
<protein>
    <submittedName>
        <fullName evidence="4">Ppx/GppA family phosphatase</fullName>
    </submittedName>
</protein>
<comment type="similarity">
    <text evidence="1">Belongs to the GppA/Ppx family.</text>
</comment>
<evidence type="ECO:0000259" key="3">
    <source>
        <dbReference type="Pfam" id="PF21447"/>
    </source>
</evidence>
<dbReference type="Pfam" id="PF02541">
    <property type="entry name" value="Ppx-GppA"/>
    <property type="match status" value="1"/>
</dbReference>
<dbReference type="EMBL" id="WJQS01000009">
    <property type="protein sequence ID" value="MRI86146.1"/>
    <property type="molecule type" value="Genomic_DNA"/>
</dbReference>
<dbReference type="CDD" id="cd24052">
    <property type="entry name" value="ASKHA_NBD_HpPPX-GppA-like"/>
    <property type="match status" value="1"/>
</dbReference>
<dbReference type="Proteomes" id="UP000430975">
    <property type="component" value="Unassembled WGS sequence"/>
</dbReference>
<dbReference type="Gene3D" id="1.10.3210.10">
    <property type="entry name" value="Hypothetical protein af1432"/>
    <property type="match status" value="1"/>
</dbReference>
<dbReference type="GO" id="GO:0006357">
    <property type="term" value="P:regulation of transcription by RNA polymerase II"/>
    <property type="evidence" value="ECO:0007669"/>
    <property type="project" value="TreeGrafter"/>
</dbReference>
<feature type="domain" description="Ppx/GppA phosphatase C-terminal" evidence="3">
    <location>
        <begin position="320"/>
        <end position="470"/>
    </location>
</feature>
<dbReference type="InterPro" id="IPR050273">
    <property type="entry name" value="GppA/Ppx_hydrolase"/>
</dbReference>
<feature type="domain" description="Ppx/GppA phosphatase N-terminal" evidence="2">
    <location>
        <begin position="20"/>
        <end position="306"/>
    </location>
</feature>
<evidence type="ECO:0000313" key="5">
    <source>
        <dbReference type="Proteomes" id="UP000430975"/>
    </source>
</evidence>
<evidence type="ECO:0000313" key="4">
    <source>
        <dbReference type="EMBL" id="MRI86146.1"/>
    </source>
</evidence>
<dbReference type="InterPro" id="IPR048950">
    <property type="entry name" value="Ppx_GppA_C"/>
</dbReference>
<dbReference type="AlphaFoldDB" id="A0A6I2GG58"/>
<dbReference type="Pfam" id="PF21447">
    <property type="entry name" value="Ppx-GppA_III"/>
    <property type="match status" value="1"/>
</dbReference>
<dbReference type="PANTHER" id="PTHR30005:SF0">
    <property type="entry name" value="RETROGRADE REGULATION PROTEIN 2"/>
    <property type="match status" value="1"/>
</dbReference>
<evidence type="ECO:0000256" key="1">
    <source>
        <dbReference type="ARBA" id="ARBA00007125"/>
    </source>
</evidence>
<dbReference type="Gene3D" id="3.30.420.40">
    <property type="match status" value="1"/>
</dbReference>
<dbReference type="RefSeq" id="WP_153863878.1">
    <property type="nucleotide sequence ID" value="NZ_WJQS01000009.1"/>
</dbReference>
<dbReference type="InterPro" id="IPR043129">
    <property type="entry name" value="ATPase_NBD"/>
</dbReference>
<accession>A0A6I2GG58</accession>
<dbReference type="Gene3D" id="3.30.420.150">
    <property type="entry name" value="Exopolyphosphatase. Domain 2"/>
    <property type="match status" value="1"/>
</dbReference>
<comment type="caution">
    <text evidence="4">The sequence shown here is derived from an EMBL/GenBank/DDBJ whole genome shotgun (WGS) entry which is preliminary data.</text>
</comment>
<dbReference type="InterPro" id="IPR003695">
    <property type="entry name" value="Ppx_GppA_N"/>
</dbReference>
<gene>
    <name evidence="4" type="ORF">GIY09_09850</name>
</gene>
<sequence>MYREKIAIVDIGSNTIRLVIYGIDQDFFFTEVINIKTPARLSQHLIIDEAGKTMDQAGIDKLVYTLESFRLVTEEHQVNTIKPLATAAIRQSRNQADILKQVKDRMGWQIEIVPEEGEATYGQYAIMHSTSFQDAITIDIGGASCEITLFEQKKMKAYHSFPFGTVSLKEQFFADKPHNDPEAMEALAKFVNKQFKGLDWLKKAKLPIVAVGGSARNVTLVHQRATNYPIAGVHGYHLSLDDLRLTLDLFQNTPFDKMSDIDGLSSDRVDIIIPANLVFIELFNAVKATIFSISMQGLREGIALEYINSKYHSPIDTELIKARSIRQVINVFPINVEGAQLRVNACLDLYRQMCDLEQFDYHYKTQEMLEFAAYLYQFGSFISAEAESQHTFYLLSNMNLFGFSHIERLRLALLSSYRNRSLFNQFLEDFDNWFKDDTQDELQKLGGIIKFCQALNDSETAPIGQLNLTRQEDGDYVLNIEHNGPIVAEKYRADRHLKHLARALDGHLSLTYTDLSLA</sequence>
<proteinExistence type="inferred from homology"/>
<dbReference type="SUPFAM" id="SSF53067">
    <property type="entry name" value="Actin-like ATPase domain"/>
    <property type="match status" value="2"/>
</dbReference>
<keyword evidence="5" id="KW-1185">Reference proteome</keyword>